<evidence type="ECO:0000259" key="12">
    <source>
        <dbReference type="Pfam" id="PF15539"/>
    </source>
</evidence>
<evidence type="ECO:0000256" key="6">
    <source>
        <dbReference type="ARBA" id="ARBA00023204"/>
    </source>
</evidence>
<feature type="domain" description="Chromatin assembly factor 1 subunit p150 N-terminal" evidence="13">
    <location>
        <begin position="13"/>
        <end position="209"/>
    </location>
</feature>
<accession>A0A8C0L1W5</accession>
<keyword evidence="6" id="KW-0234">DNA repair</keyword>
<feature type="compositionally biased region" description="Acidic residues" evidence="9">
    <location>
        <begin position="565"/>
        <end position="576"/>
    </location>
</feature>
<gene>
    <name evidence="14" type="primary">CHAF1A</name>
</gene>
<dbReference type="AlphaFoldDB" id="A0A8C0L1W5"/>
<proteinExistence type="inferred from homology"/>
<evidence type="ECO:0000256" key="7">
    <source>
        <dbReference type="ARBA" id="ARBA00023242"/>
    </source>
</evidence>
<keyword evidence="3" id="KW-0235">DNA replication</keyword>
<evidence type="ECO:0000256" key="4">
    <source>
        <dbReference type="ARBA" id="ARBA00022763"/>
    </source>
</evidence>
<evidence type="ECO:0000256" key="1">
    <source>
        <dbReference type="ARBA" id="ARBA00004123"/>
    </source>
</evidence>
<feature type="compositionally biased region" description="Acidic residues" evidence="9">
    <location>
        <begin position="584"/>
        <end position="599"/>
    </location>
</feature>
<feature type="region of interest" description="Disordered" evidence="9">
    <location>
        <begin position="232"/>
        <end position="399"/>
    </location>
</feature>
<reference evidence="14" key="1">
    <citation type="submission" date="2025-08" db="UniProtKB">
        <authorList>
            <consortium name="Ensembl"/>
        </authorList>
    </citation>
    <scope>IDENTIFICATION</scope>
</reference>
<feature type="compositionally biased region" description="Basic and acidic residues" evidence="9">
    <location>
        <begin position="316"/>
        <end position="399"/>
    </location>
</feature>
<evidence type="ECO:0000256" key="2">
    <source>
        <dbReference type="ARBA" id="ARBA00006913"/>
    </source>
</evidence>
<comment type="similarity">
    <text evidence="2">Belongs to the CHAF1A family.</text>
</comment>
<feature type="region of interest" description="Disordered" evidence="9">
    <location>
        <begin position="845"/>
        <end position="900"/>
    </location>
</feature>
<feature type="region of interest" description="Disordered" evidence="9">
    <location>
        <begin position="40"/>
        <end position="69"/>
    </location>
</feature>
<feature type="compositionally biased region" description="Polar residues" evidence="9">
    <location>
        <begin position="56"/>
        <end position="69"/>
    </location>
</feature>
<dbReference type="GO" id="GO:0033186">
    <property type="term" value="C:CAF-1 complex"/>
    <property type="evidence" value="ECO:0007669"/>
    <property type="project" value="TreeGrafter"/>
</dbReference>
<evidence type="ECO:0000256" key="8">
    <source>
        <dbReference type="ARBA" id="ARBA00023306"/>
    </source>
</evidence>
<keyword evidence="15" id="KW-1185">Reference proteome</keyword>
<evidence type="ECO:0000313" key="15">
    <source>
        <dbReference type="Proteomes" id="UP000694391"/>
    </source>
</evidence>
<dbReference type="PANTHER" id="PTHR15272">
    <property type="entry name" value="CHROMATIN ASSEMBLY FACTOR 1 SUBUNIT A CAF-1 SUBUNIT A"/>
    <property type="match status" value="1"/>
</dbReference>
<reference evidence="14" key="2">
    <citation type="submission" date="2025-09" db="UniProtKB">
        <authorList>
            <consortium name="Ensembl"/>
        </authorList>
    </citation>
    <scope>IDENTIFICATION</scope>
</reference>
<dbReference type="GO" id="GO:0006281">
    <property type="term" value="P:DNA repair"/>
    <property type="evidence" value="ECO:0007669"/>
    <property type="project" value="UniProtKB-KW"/>
</dbReference>
<comment type="subcellular location">
    <subcellularLocation>
        <location evidence="1">Nucleus</location>
    </subcellularLocation>
</comment>
<evidence type="ECO:0000259" key="10">
    <source>
        <dbReference type="Pfam" id="PF11600"/>
    </source>
</evidence>
<keyword evidence="7" id="KW-0539">Nucleus</keyword>
<dbReference type="GO" id="GO:0006260">
    <property type="term" value="P:DNA replication"/>
    <property type="evidence" value="ECO:0007669"/>
    <property type="project" value="UniProtKB-KW"/>
</dbReference>
<feature type="compositionally biased region" description="Low complexity" evidence="9">
    <location>
        <begin position="264"/>
        <end position="284"/>
    </location>
</feature>
<evidence type="ECO:0000256" key="3">
    <source>
        <dbReference type="ARBA" id="ARBA00022705"/>
    </source>
</evidence>
<keyword evidence="5" id="KW-0143">Chaperone</keyword>
<evidence type="ECO:0000256" key="9">
    <source>
        <dbReference type="SAM" id="MobiDB-lite"/>
    </source>
</evidence>
<feature type="region of interest" description="Disordered" evidence="9">
    <location>
        <begin position="804"/>
        <end position="826"/>
    </location>
</feature>
<feature type="compositionally biased region" description="Acidic residues" evidence="9">
    <location>
        <begin position="858"/>
        <end position="868"/>
    </location>
</feature>
<sequence length="900" mass="100486">QLLITYPLTFSFTAMDCKDRPAFPVKKLIQARLPFKRLNLVPKEKSEDGSDDMRSSEGTPAQSQVPDVETSLDTLENNCHSGSDIDGSPKLVNGKGPLDNFLRSRVKTSIDQTMVIIDLTEDSNDQLDDVVAHSKLNSAASASEEAVSRDELTCPEETLSDTPCKTENEGAGSRGTERSGDGQKGSPPSCRVLTASPRTCSEKDQDGWSEAGGIFFKGKVPVVVLQDILAAKPSQAKSPTTPAHQGMPSESEMLESGPEEDSVLSHSSRGSSSPTSSPEGQSASKKQHSSPRPFPSSTPIRRVSISAECQCGSLKLRAEKEEKEKLKEEAKRAKEEAKKKKEEEKELKEKERREKREKDEKEKAEKQRLKEERRKERQEALEAKLEEKRKKEEEKRLREEEKRIKAEKAEITRFFQKPKTPQAPKTLAGSCGKFAPFEIKEHMVLAPRFRTVFDQDLCDQLDQLLQQQSGEFSFLKDLKGRQPLRSGPTVVSNRNTNIYNSDVVIVESGKVEGVPERKKFGRMKLLQFSENHRPAYWGTWNKKTTVIHPRDPWAQDRKLLDYEVDSDEEWEEEEPGESLSHSEGDDDDEVGEDEDEDDGFFVPHGYLSEDEGVTEECADPENHKVRQKLKAKEWDEFLAKGKRFRVLQPVKIGCIWAANKDGGADLKVLQQFTACLLETVPSEEEQTPKASKHEKRDQQILAQLLPLLHGNVNGSKVIIREFQECCRRGLPGSSRPQTPTTSEDATVPSKARLKRIISENSVYEKRPDFRMCWYVHPQVLKSFDQEHLPVPCQWSYITMVPSATREDSGSVPATGPSQGTPVSLKRKSAGSMCITQFMKKRRHDGQVGAGDLDGFQADTEEEEEEDGDSVILDISDVGAGGSVGMDTSESPLPASSLGPC</sequence>
<dbReference type="PANTHER" id="PTHR15272:SF0">
    <property type="entry name" value="CHROMATIN ASSEMBLY FACTOR 1 SUBUNIT A"/>
    <property type="match status" value="1"/>
</dbReference>
<dbReference type="GO" id="GO:0005634">
    <property type="term" value="C:nucleus"/>
    <property type="evidence" value="ECO:0007669"/>
    <property type="project" value="UniProtKB-SubCell"/>
</dbReference>
<feature type="region of interest" description="Disordered" evidence="9">
    <location>
        <begin position="565"/>
        <end position="605"/>
    </location>
</feature>
<evidence type="ECO:0000259" key="13">
    <source>
        <dbReference type="Pfam" id="PF15557"/>
    </source>
</evidence>
<feature type="region of interest" description="Disordered" evidence="9">
    <location>
        <begin position="138"/>
        <end position="205"/>
    </location>
</feature>
<feature type="region of interest" description="Disordered" evidence="9">
    <location>
        <begin position="729"/>
        <end position="748"/>
    </location>
</feature>
<dbReference type="Pfam" id="PF15557">
    <property type="entry name" value="CAF1-p150_N"/>
    <property type="match status" value="1"/>
</dbReference>
<dbReference type="Pfam" id="PF12253">
    <property type="entry name" value="CAF1A_dimeriz"/>
    <property type="match status" value="1"/>
</dbReference>
<feature type="domain" description="Chromatin assembly factor 1 p150 subunit acidic region" evidence="10">
    <location>
        <begin position="317"/>
        <end position="444"/>
    </location>
</feature>
<name>A0A8C0L1W5_CANLU</name>
<evidence type="ECO:0000259" key="11">
    <source>
        <dbReference type="Pfam" id="PF12253"/>
    </source>
</evidence>
<protein>
    <submittedName>
        <fullName evidence="14">Chromatin assembly factor 1 subunit A</fullName>
    </submittedName>
</protein>
<dbReference type="GO" id="GO:0006334">
    <property type="term" value="P:nucleosome assembly"/>
    <property type="evidence" value="ECO:0007669"/>
    <property type="project" value="TreeGrafter"/>
</dbReference>
<organism evidence="14 15">
    <name type="scientific">Canis lupus dingo</name>
    <name type="common">dingo</name>
    <dbReference type="NCBI Taxonomy" id="286419"/>
    <lineage>
        <taxon>Eukaryota</taxon>
        <taxon>Metazoa</taxon>
        <taxon>Chordata</taxon>
        <taxon>Craniata</taxon>
        <taxon>Vertebrata</taxon>
        <taxon>Euteleostomi</taxon>
        <taxon>Mammalia</taxon>
        <taxon>Eutheria</taxon>
        <taxon>Laurasiatheria</taxon>
        <taxon>Carnivora</taxon>
        <taxon>Caniformia</taxon>
        <taxon>Canidae</taxon>
        <taxon>Canis</taxon>
    </lineage>
</organism>
<feature type="compositionally biased region" description="Basic and acidic residues" evidence="9">
    <location>
        <begin position="42"/>
        <end position="55"/>
    </location>
</feature>
<dbReference type="GeneTree" id="ENSGT00440000034888"/>
<dbReference type="InterPro" id="IPR029091">
    <property type="entry name" value="CAF1_p150_N"/>
</dbReference>
<keyword evidence="4" id="KW-0227">DNA damage</keyword>
<dbReference type="InterPro" id="IPR021644">
    <property type="entry name" value="CAF-1_p150_acidic"/>
</dbReference>
<feature type="domain" description="Chromatin assembly factor 1 subunit p150 C-terminal" evidence="12">
    <location>
        <begin position="631"/>
        <end position="898"/>
    </location>
</feature>
<dbReference type="Proteomes" id="UP000694391">
    <property type="component" value="Unplaced"/>
</dbReference>
<keyword evidence="8" id="KW-0131">Cell cycle</keyword>
<dbReference type="Pfam" id="PF15539">
    <property type="entry name" value="CAF1-p150_C2"/>
    <property type="match status" value="1"/>
</dbReference>
<dbReference type="Ensembl" id="ENSCAFT00020027273.1">
    <property type="protein sequence ID" value="ENSCAFP00020023601.1"/>
    <property type="gene ID" value="ENSCAFG00020018600.1"/>
</dbReference>
<evidence type="ECO:0000256" key="5">
    <source>
        <dbReference type="ARBA" id="ARBA00023186"/>
    </source>
</evidence>
<feature type="domain" description="Chromatin assembly factor 1 subunit A dimerization" evidence="11">
    <location>
        <begin position="524"/>
        <end position="595"/>
    </location>
</feature>
<dbReference type="InterPro" id="IPR029105">
    <property type="entry name" value="CAF1-p150_C2"/>
</dbReference>
<dbReference type="Pfam" id="PF11600">
    <property type="entry name" value="CAF1A_acidic"/>
    <property type="match status" value="1"/>
</dbReference>
<evidence type="ECO:0000313" key="14">
    <source>
        <dbReference type="Ensembl" id="ENSCAFP00020023601.1"/>
    </source>
</evidence>
<dbReference type="InterPro" id="IPR022043">
    <property type="entry name" value="CAF1A_DD"/>
</dbReference>
<feature type="compositionally biased region" description="Polar residues" evidence="9">
    <location>
        <begin position="734"/>
        <end position="744"/>
    </location>
</feature>